<organism evidence="7 8">
    <name type="scientific">Phycicoccus sonneratiae</name>
    <dbReference type="NCBI Taxonomy" id="2807628"/>
    <lineage>
        <taxon>Bacteria</taxon>
        <taxon>Bacillati</taxon>
        <taxon>Actinomycetota</taxon>
        <taxon>Actinomycetes</taxon>
        <taxon>Micrococcales</taxon>
        <taxon>Intrasporangiaceae</taxon>
        <taxon>Phycicoccus</taxon>
    </lineage>
</organism>
<gene>
    <name evidence="7" type="ORF">JQN70_19065</name>
</gene>
<name>A0ABS2CRI3_9MICO</name>
<keyword evidence="2 5" id="KW-0812">Transmembrane</keyword>
<evidence type="ECO:0000259" key="6">
    <source>
        <dbReference type="PROSITE" id="PS50850"/>
    </source>
</evidence>
<evidence type="ECO:0000256" key="5">
    <source>
        <dbReference type="SAM" id="Phobius"/>
    </source>
</evidence>
<feature type="transmembrane region" description="Helical" evidence="5">
    <location>
        <begin position="441"/>
        <end position="459"/>
    </location>
</feature>
<feature type="domain" description="Major facilitator superfamily (MFS) profile" evidence="6">
    <location>
        <begin position="24"/>
        <end position="463"/>
    </location>
</feature>
<comment type="subcellular location">
    <subcellularLocation>
        <location evidence="1">Cell membrane</location>
        <topology evidence="1">Multi-pass membrane protein</topology>
    </subcellularLocation>
</comment>
<dbReference type="Pfam" id="PF07690">
    <property type="entry name" value="MFS_1"/>
    <property type="match status" value="1"/>
</dbReference>
<dbReference type="InterPro" id="IPR011701">
    <property type="entry name" value="MFS"/>
</dbReference>
<feature type="transmembrane region" description="Helical" evidence="5">
    <location>
        <begin position="350"/>
        <end position="379"/>
    </location>
</feature>
<dbReference type="PANTHER" id="PTHR23501">
    <property type="entry name" value="MAJOR FACILITATOR SUPERFAMILY"/>
    <property type="match status" value="1"/>
</dbReference>
<accession>A0ABS2CRI3</accession>
<feature type="transmembrane region" description="Helical" evidence="5">
    <location>
        <begin position="147"/>
        <end position="169"/>
    </location>
</feature>
<dbReference type="Gene3D" id="1.20.1250.20">
    <property type="entry name" value="MFS general substrate transporter like domains"/>
    <property type="match status" value="2"/>
</dbReference>
<protein>
    <submittedName>
        <fullName evidence="7">MFS transporter</fullName>
    </submittedName>
</protein>
<dbReference type="InterPro" id="IPR036259">
    <property type="entry name" value="MFS_trans_sf"/>
</dbReference>
<dbReference type="Proteomes" id="UP001430172">
    <property type="component" value="Unassembled WGS sequence"/>
</dbReference>
<evidence type="ECO:0000256" key="1">
    <source>
        <dbReference type="ARBA" id="ARBA00004651"/>
    </source>
</evidence>
<keyword evidence="4 5" id="KW-0472">Membrane</keyword>
<feature type="transmembrane region" description="Helical" evidence="5">
    <location>
        <begin position="121"/>
        <end position="140"/>
    </location>
</feature>
<dbReference type="EMBL" id="JAFDVD010000027">
    <property type="protein sequence ID" value="MBM6402501.1"/>
    <property type="molecule type" value="Genomic_DNA"/>
</dbReference>
<dbReference type="RefSeq" id="WP_204132974.1">
    <property type="nucleotide sequence ID" value="NZ_JAFDVD010000027.1"/>
</dbReference>
<evidence type="ECO:0000313" key="8">
    <source>
        <dbReference type="Proteomes" id="UP001430172"/>
    </source>
</evidence>
<feature type="transmembrane region" description="Helical" evidence="5">
    <location>
        <begin position="244"/>
        <end position="266"/>
    </location>
</feature>
<comment type="caution">
    <text evidence="7">The sequence shown here is derived from an EMBL/GenBank/DDBJ whole genome shotgun (WGS) entry which is preliminary data.</text>
</comment>
<proteinExistence type="predicted"/>
<feature type="transmembrane region" description="Helical" evidence="5">
    <location>
        <begin position="307"/>
        <end position="329"/>
    </location>
</feature>
<sequence length="477" mass="47175">MTTTEASAVPARGDRLLDRRNLPVVVGVVALVTLAAFENRAVQTILPVVVRDLDGWALFGASTGASLVTFTIAAAFSGGWTDRFGPRPVLFGGLAAFAAAQVVSALAPTMLVFVAGRALSGAAEAIIDTTLMVLVARALPESLRAKVFASFAAAWILPSLVGPGLAGGIEALAGWRVVFAGPLLVVVPALLLLRPALRHGGRTDEGTVADPGARGRLAASVLLAAGLAVTTFSAPLLASPGSRPAGLAVVLAGAVVVVAAAARALPRGTARLTRGVPAVVGVRLLVSAAFTGVGAVLPLMLVTTHHVSTAVAGIALTVTGLFWAFGSWVNSIGAVQHRVDAGVRARLGGLLIAVGSLGPVLLALDLVGLVVGFVGWAAASTGMGLVTPTLSTELLAQAPAGEQGRASAANGLASSTGVALQTALVGAVVAWFGPSMDGPRFALLMAAGALTALVVAAGGGRVAAGAGSRADGGPVVP</sequence>
<keyword evidence="8" id="KW-1185">Reference proteome</keyword>
<feature type="transmembrane region" description="Helical" evidence="5">
    <location>
        <begin position="175"/>
        <end position="197"/>
    </location>
</feature>
<dbReference type="PROSITE" id="PS50850">
    <property type="entry name" value="MFS"/>
    <property type="match status" value="1"/>
</dbReference>
<dbReference type="PANTHER" id="PTHR23501:SF154">
    <property type="entry name" value="MULTIDRUG-EFFLUX TRANSPORTER RV1634-RELATED"/>
    <property type="match status" value="1"/>
</dbReference>
<feature type="transmembrane region" description="Helical" evidence="5">
    <location>
        <begin position="278"/>
        <end position="301"/>
    </location>
</feature>
<reference evidence="7" key="1">
    <citation type="submission" date="2021-02" db="EMBL/GenBank/DDBJ databases">
        <title>Phycicoccus sp. MQZ13P-5T, whole genome shotgun sequence.</title>
        <authorList>
            <person name="Tuo L."/>
        </authorList>
    </citation>
    <scope>NUCLEOTIDE SEQUENCE</scope>
    <source>
        <strain evidence="7">MQZ13P-5</strain>
    </source>
</reference>
<evidence type="ECO:0000256" key="2">
    <source>
        <dbReference type="ARBA" id="ARBA00022692"/>
    </source>
</evidence>
<keyword evidence="3 5" id="KW-1133">Transmembrane helix</keyword>
<evidence type="ECO:0000256" key="3">
    <source>
        <dbReference type="ARBA" id="ARBA00022989"/>
    </source>
</evidence>
<feature type="transmembrane region" description="Helical" evidence="5">
    <location>
        <begin position="89"/>
        <end position="115"/>
    </location>
</feature>
<dbReference type="InterPro" id="IPR020846">
    <property type="entry name" value="MFS_dom"/>
</dbReference>
<feature type="transmembrane region" description="Helical" evidence="5">
    <location>
        <begin position="57"/>
        <end position="77"/>
    </location>
</feature>
<evidence type="ECO:0000313" key="7">
    <source>
        <dbReference type="EMBL" id="MBM6402501.1"/>
    </source>
</evidence>
<feature type="transmembrane region" description="Helical" evidence="5">
    <location>
        <begin position="217"/>
        <end position="238"/>
    </location>
</feature>
<evidence type="ECO:0000256" key="4">
    <source>
        <dbReference type="ARBA" id="ARBA00023136"/>
    </source>
</evidence>
<dbReference type="SUPFAM" id="SSF103473">
    <property type="entry name" value="MFS general substrate transporter"/>
    <property type="match status" value="1"/>
</dbReference>
<feature type="transmembrane region" description="Helical" evidence="5">
    <location>
        <begin position="21"/>
        <end position="37"/>
    </location>
</feature>